<sequence length="309" mass="32556">MKDELDRLIDTARNWLGDGHGVAIATVIETWGSAPRRRGSHALIRDDGLFEGSVSGGCVEGDLLLRAQEIAVSGGFERRDYGVADDSAWQVGLACGGEISVFVQAIADNAFAPALIDRIAVARAGGRELVLSTDLATGVTREGEAEGAFVNVYPPRLRMMIVGAVHIAQALVPLATIAGFQPLIVDPRDGFAASARFEAIAVDTRWSDEALADWRIDSGTAVITLTHDPKIDDPALIAALDSDAFYIASLGSRRTHAKRRERLAAAGFDEAAIDRVQGPAGLSIGAVNPAEIAVSILAGTIAALRKPRA</sequence>
<feature type="domain" description="XdhC Rossmann" evidence="2">
    <location>
        <begin position="159"/>
        <end position="298"/>
    </location>
</feature>
<dbReference type="InterPro" id="IPR027051">
    <property type="entry name" value="XdhC_Rossmann_dom"/>
</dbReference>
<reference evidence="3 4" key="1">
    <citation type="submission" date="2019-08" db="EMBL/GenBank/DDBJ databases">
        <authorList>
            <person name="Wang G."/>
            <person name="Xu Z."/>
        </authorList>
    </citation>
    <scope>NUCLEOTIDE SEQUENCE [LARGE SCALE GENOMIC DNA]</scope>
    <source>
        <strain evidence="3 4">ZX</strain>
    </source>
</reference>
<proteinExistence type="predicted"/>
<dbReference type="InterPro" id="IPR003777">
    <property type="entry name" value="XdhC_CoxI"/>
</dbReference>
<dbReference type="Pfam" id="PF13478">
    <property type="entry name" value="XdhC_C"/>
    <property type="match status" value="1"/>
</dbReference>
<protein>
    <submittedName>
        <fullName evidence="3">XdhC family protein</fullName>
    </submittedName>
</protein>
<dbReference type="PANTHER" id="PTHR30388:SF4">
    <property type="entry name" value="MOLYBDENUM COFACTOR INSERTION CHAPERONE PAOD"/>
    <property type="match status" value="1"/>
</dbReference>
<dbReference type="PANTHER" id="PTHR30388">
    <property type="entry name" value="ALDEHYDE OXIDOREDUCTASE MOLYBDENUM COFACTOR ASSEMBLY PROTEIN"/>
    <property type="match status" value="1"/>
</dbReference>
<comment type="caution">
    <text evidence="3">The sequence shown here is derived from an EMBL/GenBank/DDBJ whole genome shotgun (WGS) entry which is preliminary data.</text>
</comment>
<dbReference type="Pfam" id="PF02625">
    <property type="entry name" value="XdhC_CoxI"/>
    <property type="match status" value="1"/>
</dbReference>
<name>A0A5D9C7B8_9SPHN</name>
<keyword evidence="4" id="KW-1185">Reference proteome</keyword>
<evidence type="ECO:0000313" key="3">
    <source>
        <dbReference type="EMBL" id="TZG27768.1"/>
    </source>
</evidence>
<gene>
    <name evidence="3" type="ORF">FYJ91_09390</name>
</gene>
<dbReference type="EMBL" id="VTOU01000002">
    <property type="protein sequence ID" value="TZG27768.1"/>
    <property type="molecule type" value="Genomic_DNA"/>
</dbReference>
<dbReference type="Gene3D" id="3.40.50.720">
    <property type="entry name" value="NAD(P)-binding Rossmann-like Domain"/>
    <property type="match status" value="1"/>
</dbReference>
<dbReference type="Proteomes" id="UP000322077">
    <property type="component" value="Unassembled WGS sequence"/>
</dbReference>
<dbReference type="AlphaFoldDB" id="A0A5D9C7B8"/>
<evidence type="ECO:0000259" key="1">
    <source>
        <dbReference type="Pfam" id="PF02625"/>
    </source>
</evidence>
<evidence type="ECO:0000259" key="2">
    <source>
        <dbReference type="Pfam" id="PF13478"/>
    </source>
</evidence>
<evidence type="ECO:0000313" key="4">
    <source>
        <dbReference type="Proteomes" id="UP000322077"/>
    </source>
</evidence>
<feature type="domain" description="XdhC- CoxI" evidence="1">
    <location>
        <begin position="15"/>
        <end position="82"/>
    </location>
</feature>
<dbReference type="RefSeq" id="WP_149521980.1">
    <property type="nucleotide sequence ID" value="NZ_VTOU01000002.1"/>
</dbReference>
<dbReference type="InterPro" id="IPR052698">
    <property type="entry name" value="MoCofactor_Util/Proc"/>
</dbReference>
<organism evidence="3 4">
    <name type="scientific">Sphingomonas montanisoli</name>
    <dbReference type="NCBI Taxonomy" id="2606412"/>
    <lineage>
        <taxon>Bacteria</taxon>
        <taxon>Pseudomonadati</taxon>
        <taxon>Pseudomonadota</taxon>
        <taxon>Alphaproteobacteria</taxon>
        <taxon>Sphingomonadales</taxon>
        <taxon>Sphingomonadaceae</taxon>
        <taxon>Sphingomonas</taxon>
    </lineage>
</organism>
<accession>A0A5D9C7B8</accession>